<reference evidence="2 5" key="3">
    <citation type="submission" date="2016-10" db="EMBL/GenBank/DDBJ databases">
        <title>Genome sequence of Nocardia seriolae strain EM150506, isolated from Anguila japonica.</title>
        <authorList>
            <person name="Han H.-J."/>
        </authorList>
    </citation>
    <scope>NUCLEOTIDE SEQUENCE [LARGE SCALE GENOMIC DNA]</scope>
    <source>
        <strain evidence="2 5">EM150506</strain>
    </source>
</reference>
<dbReference type="GO" id="GO:0005886">
    <property type="term" value="C:plasma membrane"/>
    <property type="evidence" value="ECO:0007669"/>
    <property type="project" value="TreeGrafter"/>
</dbReference>
<dbReference type="Pfam" id="PF02698">
    <property type="entry name" value="DUF218"/>
    <property type="match status" value="1"/>
</dbReference>
<proteinExistence type="predicted"/>
<feature type="domain" description="DUF218" evidence="1">
    <location>
        <begin position="63"/>
        <end position="183"/>
    </location>
</feature>
<name>A0A0B8NDD5_9NOCA</name>
<dbReference type="InterPro" id="IPR051599">
    <property type="entry name" value="Cell_Envelope_Assoc"/>
</dbReference>
<dbReference type="GeneID" id="93376893"/>
<evidence type="ECO:0000313" key="5">
    <source>
        <dbReference type="Proteomes" id="UP000180166"/>
    </source>
</evidence>
<dbReference type="RefSeq" id="WP_052086902.1">
    <property type="nucleotide sequence ID" value="NZ_AP017900.1"/>
</dbReference>
<evidence type="ECO:0000313" key="4">
    <source>
        <dbReference type="Proteomes" id="UP000037179"/>
    </source>
</evidence>
<accession>A0A0B8NDD5</accession>
<dbReference type="EMBL" id="BBYQ01000128">
    <property type="protein sequence ID" value="GAP31813.1"/>
    <property type="molecule type" value="Genomic_DNA"/>
</dbReference>
<keyword evidence="4" id="KW-1185">Reference proteome</keyword>
<evidence type="ECO:0000313" key="3">
    <source>
        <dbReference type="EMBL" id="GAP31813.1"/>
    </source>
</evidence>
<evidence type="ECO:0000313" key="2">
    <source>
        <dbReference type="EMBL" id="APA97144.1"/>
    </source>
</evidence>
<dbReference type="KEGG" id="nsr:NS506_03088"/>
<dbReference type="Proteomes" id="UP000037179">
    <property type="component" value="Unassembled WGS sequence"/>
</dbReference>
<sequence>MQYRAALRSARKRVAAWFPARRVAKICLTGVVLVLVLVVGCDLWIRIANRKYEYGVDSAPQADVAIVFGAEVKRDGRPSDYLAARLELGRRLLEAGKVKALLLTGDNGRPSYDEPTTMRAYLIAHGVPAAKIAVDYAGFSTYESCVRAHDVFGVTSAIAVTQDFSLPRTVAMCRAAGIDATAVGDDTQVHGDVYRRNWLRDQLADTKAVYSILFRPEPTFRGKQETSVRDAMAAPQQ</sequence>
<dbReference type="OrthoDB" id="9782395at2"/>
<gene>
    <name evidence="2" type="ORF">NS506_03088</name>
    <name evidence="3" type="ORF">NSK11_contig00128-0011</name>
</gene>
<dbReference type="PANTHER" id="PTHR30336">
    <property type="entry name" value="INNER MEMBRANE PROTEIN, PROBABLE PERMEASE"/>
    <property type="match status" value="1"/>
</dbReference>
<dbReference type="Proteomes" id="UP000180166">
    <property type="component" value="Chromosome"/>
</dbReference>
<reference evidence="3 4" key="2">
    <citation type="journal article" date="2016" name="Genome Announc.">
        <title>Draft Genome Sequence of Erythromycin- and Oxytetracycline-Sensitive Nocardia seriolae Strain U-1 (NBRC 110359).</title>
        <authorList>
            <person name="Imajoh M."/>
            <person name="Sukeda M."/>
            <person name="Shimizu M."/>
            <person name="Yamane J."/>
            <person name="Ohnishi K."/>
            <person name="Oshima S."/>
        </authorList>
    </citation>
    <scope>NUCLEOTIDE SEQUENCE [LARGE SCALE GENOMIC DNA]</scope>
    <source>
        <strain evidence="3 4">U-1</strain>
    </source>
</reference>
<dbReference type="EMBL" id="CP017839">
    <property type="protein sequence ID" value="APA97144.1"/>
    <property type="molecule type" value="Genomic_DNA"/>
</dbReference>
<dbReference type="AlphaFoldDB" id="A0A0B8NDD5"/>
<organism evidence="3 4">
    <name type="scientific">Nocardia seriolae</name>
    <dbReference type="NCBI Taxonomy" id="37332"/>
    <lineage>
        <taxon>Bacteria</taxon>
        <taxon>Bacillati</taxon>
        <taxon>Actinomycetota</taxon>
        <taxon>Actinomycetes</taxon>
        <taxon>Mycobacteriales</taxon>
        <taxon>Nocardiaceae</taxon>
        <taxon>Nocardia</taxon>
    </lineage>
</organism>
<protein>
    <submittedName>
        <fullName evidence="3">Membrane protein</fullName>
    </submittedName>
</protein>
<dbReference type="InterPro" id="IPR003848">
    <property type="entry name" value="DUF218"/>
</dbReference>
<evidence type="ECO:0000259" key="1">
    <source>
        <dbReference type="Pfam" id="PF02698"/>
    </source>
</evidence>
<reference evidence="4" key="1">
    <citation type="submission" date="2015-07" db="EMBL/GenBank/DDBJ databases">
        <title>Nocardia seriolae U-1 whole genome shotgun sequence.</title>
        <authorList>
            <person name="Imajoh M."/>
            <person name="Fukumoto Y."/>
            <person name="Sukeda M."/>
            <person name="Yamane J."/>
            <person name="Yamasaki K."/>
            <person name="Shimizu M."/>
            <person name="Ohnishi K."/>
            <person name="Oshima S."/>
        </authorList>
    </citation>
    <scope>NUCLEOTIDE SEQUENCE [LARGE SCALE GENOMIC DNA]</scope>
    <source>
        <strain evidence="4">U-1</strain>
    </source>
</reference>
<dbReference type="PANTHER" id="PTHR30336:SF6">
    <property type="entry name" value="INTEGRAL MEMBRANE PROTEIN"/>
    <property type="match status" value="1"/>
</dbReference>
<dbReference type="CDD" id="cd06259">
    <property type="entry name" value="YdcF-like"/>
    <property type="match status" value="1"/>
</dbReference>